<dbReference type="InterPro" id="IPR036390">
    <property type="entry name" value="WH_DNA-bd_sf"/>
</dbReference>
<dbReference type="AlphaFoldDB" id="A0A1I0ENQ0"/>
<dbReference type="PANTHER" id="PTHR38600:SF2">
    <property type="entry name" value="SLL0088 PROTEIN"/>
    <property type="match status" value="1"/>
</dbReference>
<proteinExistence type="predicted"/>
<dbReference type="GO" id="GO:0003700">
    <property type="term" value="F:DNA-binding transcription factor activity"/>
    <property type="evidence" value="ECO:0007669"/>
    <property type="project" value="InterPro"/>
</dbReference>
<dbReference type="Gene3D" id="1.10.10.10">
    <property type="entry name" value="Winged helix-like DNA-binding domain superfamily/Winged helix DNA-binding domain"/>
    <property type="match status" value="1"/>
</dbReference>
<reference evidence="3" key="1">
    <citation type="submission" date="2016-10" db="EMBL/GenBank/DDBJ databases">
        <authorList>
            <person name="Varghese N."/>
            <person name="Submissions S."/>
        </authorList>
    </citation>
    <scope>NUCLEOTIDE SEQUENCE [LARGE SCALE GENOMIC DNA]</scope>
    <source>
        <strain evidence="3">DSM 16858</strain>
    </source>
</reference>
<dbReference type="PROSITE" id="PS50987">
    <property type="entry name" value="HTH_ARSR_2"/>
    <property type="match status" value="1"/>
</dbReference>
<evidence type="ECO:0000259" key="1">
    <source>
        <dbReference type="PROSITE" id="PS50987"/>
    </source>
</evidence>
<dbReference type="InterPro" id="IPR001845">
    <property type="entry name" value="HTH_ArsR_DNA-bd_dom"/>
</dbReference>
<sequence length="135" mass="15301">MTPLGCVFKFNQMVEHSATRLDGIFHALSDATRREMLRRLSQQEHSVSELAAPFQMSLAAASKHIQVLERAGLVRRSVQGRTHRCRLAPGPLSEVQEWLRFYERFWMERLDALDALLQSNPSGPPPPAPKKGKPQ</sequence>
<accession>A0A1I0ENQ0</accession>
<organism evidence="2 3">
    <name type="scientific">Stigmatella erecta</name>
    <dbReference type="NCBI Taxonomy" id="83460"/>
    <lineage>
        <taxon>Bacteria</taxon>
        <taxon>Pseudomonadati</taxon>
        <taxon>Myxococcota</taxon>
        <taxon>Myxococcia</taxon>
        <taxon>Myxococcales</taxon>
        <taxon>Cystobacterineae</taxon>
        <taxon>Archangiaceae</taxon>
        <taxon>Stigmatella</taxon>
    </lineage>
</organism>
<keyword evidence="3" id="KW-1185">Reference proteome</keyword>
<feature type="domain" description="HTH arsR-type" evidence="1">
    <location>
        <begin position="13"/>
        <end position="107"/>
    </location>
</feature>
<protein>
    <submittedName>
        <fullName evidence="2">Transcriptional regulator, ArsR family</fullName>
    </submittedName>
</protein>
<dbReference type="PRINTS" id="PR00778">
    <property type="entry name" value="HTHARSR"/>
</dbReference>
<evidence type="ECO:0000313" key="2">
    <source>
        <dbReference type="EMBL" id="SET47062.1"/>
    </source>
</evidence>
<evidence type="ECO:0000313" key="3">
    <source>
        <dbReference type="Proteomes" id="UP000199181"/>
    </source>
</evidence>
<name>A0A1I0ENQ0_9BACT</name>
<dbReference type="InterPro" id="IPR011991">
    <property type="entry name" value="ArsR-like_HTH"/>
</dbReference>
<dbReference type="Proteomes" id="UP000199181">
    <property type="component" value="Unassembled WGS sequence"/>
</dbReference>
<dbReference type="NCBIfam" id="NF033788">
    <property type="entry name" value="HTH_metalloreg"/>
    <property type="match status" value="1"/>
</dbReference>
<dbReference type="SMART" id="SM00418">
    <property type="entry name" value="HTH_ARSR"/>
    <property type="match status" value="1"/>
</dbReference>
<dbReference type="PANTHER" id="PTHR38600">
    <property type="entry name" value="TRANSCRIPTIONAL REGULATORY PROTEIN"/>
    <property type="match status" value="1"/>
</dbReference>
<dbReference type="Pfam" id="PF12840">
    <property type="entry name" value="HTH_20"/>
    <property type="match status" value="1"/>
</dbReference>
<dbReference type="EMBL" id="FOIJ01000003">
    <property type="protein sequence ID" value="SET47062.1"/>
    <property type="molecule type" value="Genomic_DNA"/>
</dbReference>
<dbReference type="InterPro" id="IPR036388">
    <property type="entry name" value="WH-like_DNA-bd_sf"/>
</dbReference>
<gene>
    <name evidence="2" type="ORF">SAMN05443639_10367</name>
</gene>
<dbReference type="SUPFAM" id="SSF46785">
    <property type="entry name" value="Winged helix' DNA-binding domain"/>
    <property type="match status" value="1"/>
</dbReference>
<dbReference type="CDD" id="cd00090">
    <property type="entry name" value="HTH_ARSR"/>
    <property type="match status" value="1"/>
</dbReference>